<dbReference type="InterPro" id="IPR004722">
    <property type="entry name" value="DHOase"/>
</dbReference>
<dbReference type="GO" id="GO:0004151">
    <property type="term" value="F:dihydroorotase activity"/>
    <property type="evidence" value="ECO:0007669"/>
    <property type="project" value="InterPro"/>
</dbReference>
<dbReference type="EMBL" id="JAIXNE010000002">
    <property type="protein sequence ID" value="MCA6075316.1"/>
    <property type="molecule type" value="Genomic_DNA"/>
</dbReference>
<evidence type="ECO:0000313" key="5">
    <source>
        <dbReference type="EMBL" id="MCA6077621.1"/>
    </source>
</evidence>
<dbReference type="Gene3D" id="3.20.20.140">
    <property type="entry name" value="Metal-dependent hydrolases"/>
    <property type="match status" value="1"/>
</dbReference>
<dbReference type="GO" id="GO:0005737">
    <property type="term" value="C:cytoplasm"/>
    <property type="evidence" value="ECO:0007669"/>
    <property type="project" value="TreeGrafter"/>
</dbReference>
<dbReference type="Gene3D" id="2.30.40.10">
    <property type="entry name" value="Urease, subunit C, domain 1"/>
    <property type="match status" value="1"/>
</dbReference>
<keyword evidence="6" id="KW-1185">Reference proteome</keyword>
<organism evidence="4 6">
    <name type="scientific">Fulvivirga sedimenti</name>
    <dbReference type="NCBI Taxonomy" id="2879465"/>
    <lineage>
        <taxon>Bacteria</taxon>
        <taxon>Pseudomonadati</taxon>
        <taxon>Bacteroidota</taxon>
        <taxon>Cytophagia</taxon>
        <taxon>Cytophagales</taxon>
        <taxon>Fulvivirgaceae</taxon>
        <taxon>Fulvivirga</taxon>
    </lineage>
</organism>
<keyword evidence="1" id="KW-0665">Pyrimidine biosynthesis</keyword>
<dbReference type="PANTHER" id="PTHR43668:SF2">
    <property type="entry name" value="ALLANTOINASE"/>
    <property type="match status" value="1"/>
</dbReference>
<dbReference type="SUPFAM" id="SSF51556">
    <property type="entry name" value="Metallo-dependent hydrolases"/>
    <property type="match status" value="1"/>
</dbReference>
<dbReference type="InterPro" id="IPR024403">
    <property type="entry name" value="DHOase_cat"/>
</dbReference>
<sequence>MKLLIKGARICDRNSPFHGKVKDVLIDRGRIGIAAEGLKTDKVINGKGMFLTPGWVDMWCWLADPGFEHKETLESGLSAAAAGGFTGIALLPNNQPVTQSKNDIISLKNAAKGVTEIFPLAAVTRETNGTELTEMIDLHSAGAVGFTDGFNPIWHSDILLKSLQYLQKFDGILINRPEDRHLTQFATMHEGIQSTMLGMKGMPELAESLMISRDIDLLRYAGGKIHFSTISAGESVALIRQAKKEGLNVTCDMAGFQTEFLDEDLNDFDTNLKVNPPFRNKTNRRALIRGLKDNTVDVIVSAHCPQDEESKKLEFDLADFGLISLQTLGANLVSLSEEIPLEQLLDKVSVRPREILGMPAAVIDDGREANLTLFDPNAEWEFNGSSNRSNSRNSPYIGKKLKGKAVAVIRGTTTELL</sequence>
<dbReference type="InterPro" id="IPR050138">
    <property type="entry name" value="DHOase/Allantoinase_Hydrolase"/>
</dbReference>
<evidence type="ECO:0000313" key="6">
    <source>
        <dbReference type="Proteomes" id="UP001139409"/>
    </source>
</evidence>
<feature type="domain" description="Dihydroorotase catalytic" evidence="2">
    <location>
        <begin position="50"/>
        <end position="235"/>
    </location>
</feature>
<dbReference type="GO" id="GO:0046872">
    <property type="term" value="F:metal ion binding"/>
    <property type="evidence" value="ECO:0007669"/>
    <property type="project" value="InterPro"/>
</dbReference>
<dbReference type="InterPro" id="IPR032466">
    <property type="entry name" value="Metal_Hydrolase"/>
</dbReference>
<protein>
    <submittedName>
        <fullName evidence="4">Dihydroorotase</fullName>
    </submittedName>
</protein>
<proteinExistence type="predicted"/>
<evidence type="ECO:0000313" key="3">
    <source>
        <dbReference type="EMBL" id="MCA6075316.1"/>
    </source>
</evidence>
<dbReference type="Proteomes" id="UP001139409">
    <property type="component" value="Unassembled WGS sequence"/>
</dbReference>
<dbReference type="CDD" id="cd01317">
    <property type="entry name" value="DHOase_IIa"/>
    <property type="match status" value="1"/>
</dbReference>
<dbReference type="AlphaFoldDB" id="A0A9X1HT58"/>
<dbReference type="RefSeq" id="WP_225698419.1">
    <property type="nucleotide sequence ID" value="NZ_JAIXNE010000002.1"/>
</dbReference>
<dbReference type="GO" id="GO:0006221">
    <property type="term" value="P:pyrimidine nucleotide biosynthetic process"/>
    <property type="evidence" value="ECO:0007669"/>
    <property type="project" value="UniProtKB-KW"/>
</dbReference>
<dbReference type="SUPFAM" id="SSF51338">
    <property type="entry name" value="Composite domain of metallo-dependent hydrolases"/>
    <property type="match status" value="1"/>
</dbReference>
<accession>A0A9X1HT58</accession>
<dbReference type="NCBIfam" id="TIGR00857">
    <property type="entry name" value="pyrC_multi"/>
    <property type="match status" value="1"/>
</dbReference>
<evidence type="ECO:0000259" key="2">
    <source>
        <dbReference type="Pfam" id="PF12890"/>
    </source>
</evidence>
<dbReference type="GO" id="GO:0004038">
    <property type="term" value="F:allantoinase activity"/>
    <property type="evidence" value="ECO:0007669"/>
    <property type="project" value="TreeGrafter"/>
</dbReference>
<dbReference type="EMBL" id="JAIXNE010000004">
    <property type="protein sequence ID" value="MCA6077621.1"/>
    <property type="molecule type" value="Genomic_DNA"/>
</dbReference>
<name>A0A9X1HT58_9BACT</name>
<reference evidence="4" key="1">
    <citation type="submission" date="2021-09" db="EMBL/GenBank/DDBJ databases">
        <title>Fulvivirga sp. isolated from coastal sediment.</title>
        <authorList>
            <person name="Yu H."/>
        </authorList>
    </citation>
    <scope>NUCLEOTIDE SEQUENCE</scope>
    <source>
        <strain evidence="4">1062</strain>
    </source>
</reference>
<dbReference type="InterPro" id="IPR011059">
    <property type="entry name" value="Metal-dep_hydrolase_composite"/>
</dbReference>
<evidence type="ECO:0000256" key="1">
    <source>
        <dbReference type="ARBA" id="ARBA00022975"/>
    </source>
</evidence>
<gene>
    <name evidence="3" type="ORF">LDX50_10575</name>
    <name evidence="4" type="ORF">LDX50_16545</name>
    <name evidence="5" type="ORF">LDX50_22265</name>
</gene>
<evidence type="ECO:0000313" key="4">
    <source>
        <dbReference type="EMBL" id="MCA6076493.1"/>
    </source>
</evidence>
<dbReference type="GO" id="GO:0006145">
    <property type="term" value="P:purine nucleobase catabolic process"/>
    <property type="evidence" value="ECO:0007669"/>
    <property type="project" value="TreeGrafter"/>
</dbReference>
<dbReference type="EMBL" id="JAIXNE010000003">
    <property type="protein sequence ID" value="MCA6076493.1"/>
    <property type="molecule type" value="Genomic_DNA"/>
</dbReference>
<dbReference type="Pfam" id="PF12890">
    <property type="entry name" value="DHOase"/>
    <property type="match status" value="1"/>
</dbReference>
<dbReference type="PANTHER" id="PTHR43668">
    <property type="entry name" value="ALLANTOINASE"/>
    <property type="match status" value="1"/>
</dbReference>
<comment type="caution">
    <text evidence="4">The sequence shown here is derived from an EMBL/GenBank/DDBJ whole genome shotgun (WGS) entry which is preliminary data.</text>
</comment>